<protein>
    <recommendedName>
        <fullName evidence="2">diguanylate cyclase</fullName>
        <ecNumber evidence="2">2.7.7.65</ecNumber>
    </recommendedName>
</protein>
<evidence type="ECO:0000256" key="1">
    <source>
        <dbReference type="ARBA" id="ARBA00001946"/>
    </source>
</evidence>
<dbReference type="AlphaFoldDB" id="A0A7Z0SPM6"/>
<accession>A0A7Z0SPM6</accession>
<dbReference type="RefSeq" id="WP_180094203.1">
    <property type="nucleotide sequence ID" value="NZ_JACCGK010000015.1"/>
</dbReference>
<evidence type="ECO:0000313" key="6">
    <source>
        <dbReference type="Proteomes" id="UP000520876"/>
    </source>
</evidence>
<evidence type="ECO:0000259" key="4">
    <source>
        <dbReference type="PROSITE" id="PS50887"/>
    </source>
</evidence>
<dbReference type="GO" id="GO:0052621">
    <property type="term" value="F:diguanylate cyclase activity"/>
    <property type="evidence" value="ECO:0007669"/>
    <property type="project" value="UniProtKB-EC"/>
</dbReference>
<sequence length="331" mass="37495">MLASMQNPTELLSYLDRDGSSLVKILWDFFPEQMLIIRVEGKVHFIVEAINHSQQVRLGSELLGVGQRLGHFFSSSLSNELMANCVRCMEEGVPVQYTVAGEHSDEERHLHGCHVYLFPIMKPPNMMLSHLFCIVRSTGTANHAQIAKSPEHELECRVIERTAELMTINLQLTYLATHDYLTETHNRRHLLELASTEFQRVSRYGLSLCVIMLDVDHFKSINDSQGHMAGDQALKSVAQGMQATVRDCDLIGRYGGDEFIIVLPETDILGARIIAERLRNTLENVSLSISIGIAKFERYDQTVDDLIKRADQMLLNAKRNGRNRIECTQTL</sequence>
<dbReference type="FunFam" id="3.30.70.270:FF:000001">
    <property type="entry name" value="Diguanylate cyclase domain protein"/>
    <property type="match status" value="1"/>
</dbReference>
<dbReference type="Proteomes" id="UP000520876">
    <property type="component" value="Unassembled WGS sequence"/>
</dbReference>
<dbReference type="GO" id="GO:0043709">
    <property type="term" value="P:cell adhesion involved in single-species biofilm formation"/>
    <property type="evidence" value="ECO:0007669"/>
    <property type="project" value="TreeGrafter"/>
</dbReference>
<comment type="catalytic activity">
    <reaction evidence="3">
        <text>2 GTP = 3',3'-c-di-GMP + 2 diphosphate</text>
        <dbReference type="Rhea" id="RHEA:24898"/>
        <dbReference type="ChEBI" id="CHEBI:33019"/>
        <dbReference type="ChEBI" id="CHEBI:37565"/>
        <dbReference type="ChEBI" id="CHEBI:58805"/>
        <dbReference type="EC" id="2.7.7.65"/>
    </reaction>
</comment>
<dbReference type="CDD" id="cd01949">
    <property type="entry name" value="GGDEF"/>
    <property type="match status" value="1"/>
</dbReference>
<comment type="caution">
    <text evidence="5">The sequence shown here is derived from an EMBL/GenBank/DDBJ whole genome shotgun (WGS) entry which is preliminary data.</text>
</comment>
<dbReference type="EMBL" id="JACCGK010000015">
    <property type="protein sequence ID" value="NYT74106.1"/>
    <property type="molecule type" value="Genomic_DNA"/>
</dbReference>
<evidence type="ECO:0000256" key="2">
    <source>
        <dbReference type="ARBA" id="ARBA00012528"/>
    </source>
</evidence>
<reference evidence="5 6" key="1">
    <citation type="submission" date="2020-07" db="EMBL/GenBank/DDBJ databases">
        <title>Halomonas sp. QX-2 draft genome sequence.</title>
        <authorList>
            <person name="Qiu X."/>
        </authorList>
    </citation>
    <scope>NUCLEOTIDE SEQUENCE [LARGE SCALE GENOMIC DNA]</scope>
    <source>
        <strain evidence="5 6">QX-2</strain>
    </source>
</reference>
<keyword evidence="6" id="KW-1185">Reference proteome</keyword>
<comment type="cofactor">
    <cofactor evidence="1">
        <name>Mg(2+)</name>
        <dbReference type="ChEBI" id="CHEBI:18420"/>
    </cofactor>
</comment>
<dbReference type="PROSITE" id="PS50887">
    <property type="entry name" value="GGDEF"/>
    <property type="match status" value="1"/>
</dbReference>
<evidence type="ECO:0000313" key="5">
    <source>
        <dbReference type="EMBL" id="NYT74106.1"/>
    </source>
</evidence>
<dbReference type="Gene3D" id="3.30.70.270">
    <property type="match status" value="1"/>
</dbReference>
<feature type="domain" description="GGDEF" evidence="4">
    <location>
        <begin position="206"/>
        <end position="330"/>
    </location>
</feature>
<dbReference type="SUPFAM" id="SSF55073">
    <property type="entry name" value="Nucleotide cyclase"/>
    <property type="match status" value="1"/>
</dbReference>
<gene>
    <name evidence="5" type="ORF">HZU72_16975</name>
</gene>
<name>A0A7Z0SPM6_9GAMM</name>
<proteinExistence type="predicted"/>
<organism evidence="5 6">
    <name type="scientific">Vreelandella sedimenti</name>
    <dbReference type="NCBI Taxonomy" id="2729618"/>
    <lineage>
        <taxon>Bacteria</taxon>
        <taxon>Pseudomonadati</taxon>
        <taxon>Pseudomonadota</taxon>
        <taxon>Gammaproteobacteria</taxon>
        <taxon>Oceanospirillales</taxon>
        <taxon>Halomonadaceae</taxon>
        <taxon>Vreelandella</taxon>
    </lineage>
</organism>
<dbReference type="NCBIfam" id="TIGR00254">
    <property type="entry name" value="GGDEF"/>
    <property type="match status" value="1"/>
</dbReference>
<evidence type="ECO:0000256" key="3">
    <source>
        <dbReference type="ARBA" id="ARBA00034247"/>
    </source>
</evidence>
<dbReference type="InterPro" id="IPR043128">
    <property type="entry name" value="Rev_trsase/Diguanyl_cyclase"/>
</dbReference>
<dbReference type="EC" id="2.7.7.65" evidence="2"/>
<dbReference type="PANTHER" id="PTHR45138:SF9">
    <property type="entry name" value="DIGUANYLATE CYCLASE DGCM-RELATED"/>
    <property type="match status" value="1"/>
</dbReference>
<dbReference type="GO" id="GO:0005886">
    <property type="term" value="C:plasma membrane"/>
    <property type="evidence" value="ECO:0007669"/>
    <property type="project" value="TreeGrafter"/>
</dbReference>
<dbReference type="PANTHER" id="PTHR45138">
    <property type="entry name" value="REGULATORY COMPONENTS OF SENSORY TRANSDUCTION SYSTEM"/>
    <property type="match status" value="1"/>
</dbReference>
<dbReference type="InterPro" id="IPR029787">
    <property type="entry name" value="Nucleotide_cyclase"/>
</dbReference>
<dbReference type="GO" id="GO:1902201">
    <property type="term" value="P:negative regulation of bacterial-type flagellum-dependent cell motility"/>
    <property type="evidence" value="ECO:0007669"/>
    <property type="project" value="TreeGrafter"/>
</dbReference>
<dbReference type="InterPro" id="IPR000160">
    <property type="entry name" value="GGDEF_dom"/>
</dbReference>
<dbReference type="Pfam" id="PF00990">
    <property type="entry name" value="GGDEF"/>
    <property type="match status" value="1"/>
</dbReference>
<dbReference type="InterPro" id="IPR050469">
    <property type="entry name" value="Diguanylate_Cyclase"/>
</dbReference>
<dbReference type="SMART" id="SM00267">
    <property type="entry name" value="GGDEF"/>
    <property type="match status" value="1"/>
</dbReference>